<sequence length="107" mass="12144">MDALQLNRGINHECVGVIDTDDGRGDDNGDDEKEERQKKDEQQKLLNIPMQSQKNNQRDEARKLTLHFVDLVHVFWLRSCLTTAIPQVVERDSATSSTTTEHDPGTV</sequence>
<feature type="region of interest" description="Disordered" evidence="1">
    <location>
        <begin position="15"/>
        <end position="58"/>
    </location>
</feature>
<comment type="caution">
    <text evidence="2">The sequence shown here is derived from an EMBL/GenBank/DDBJ whole genome shotgun (WGS) entry which is preliminary data.</text>
</comment>
<accession>A0A8S9Z4B3</accession>
<proteinExistence type="predicted"/>
<keyword evidence="3" id="KW-1185">Reference proteome</keyword>
<evidence type="ECO:0000313" key="3">
    <source>
        <dbReference type="Proteomes" id="UP000822476"/>
    </source>
</evidence>
<gene>
    <name evidence="2" type="ORF">EG68_00337</name>
</gene>
<dbReference type="Proteomes" id="UP000822476">
    <property type="component" value="Unassembled WGS sequence"/>
</dbReference>
<dbReference type="OrthoDB" id="407410at2759"/>
<name>A0A8S9Z4B3_9TREM</name>
<reference evidence="2" key="1">
    <citation type="submission" date="2019-07" db="EMBL/GenBank/DDBJ databases">
        <title>Annotation for the trematode Paragonimus miyazaki's.</title>
        <authorList>
            <person name="Choi Y.-J."/>
        </authorList>
    </citation>
    <scope>NUCLEOTIDE SEQUENCE</scope>
    <source>
        <strain evidence="2">Japan</strain>
    </source>
</reference>
<feature type="compositionally biased region" description="Basic and acidic residues" evidence="1">
    <location>
        <begin position="34"/>
        <end position="43"/>
    </location>
</feature>
<dbReference type="EMBL" id="JTDE01000105">
    <property type="protein sequence ID" value="KAF7262319.1"/>
    <property type="molecule type" value="Genomic_DNA"/>
</dbReference>
<organism evidence="2 3">
    <name type="scientific">Paragonimus skrjabini miyazakii</name>
    <dbReference type="NCBI Taxonomy" id="59628"/>
    <lineage>
        <taxon>Eukaryota</taxon>
        <taxon>Metazoa</taxon>
        <taxon>Spiralia</taxon>
        <taxon>Lophotrochozoa</taxon>
        <taxon>Platyhelminthes</taxon>
        <taxon>Trematoda</taxon>
        <taxon>Digenea</taxon>
        <taxon>Plagiorchiida</taxon>
        <taxon>Troglotremata</taxon>
        <taxon>Troglotrematidae</taxon>
        <taxon>Paragonimus</taxon>
    </lineage>
</organism>
<protein>
    <submittedName>
        <fullName evidence="2">Uncharacterized protein</fullName>
    </submittedName>
</protein>
<evidence type="ECO:0000313" key="2">
    <source>
        <dbReference type="EMBL" id="KAF7262319.1"/>
    </source>
</evidence>
<dbReference type="AlphaFoldDB" id="A0A8S9Z4B3"/>
<evidence type="ECO:0000256" key="1">
    <source>
        <dbReference type="SAM" id="MobiDB-lite"/>
    </source>
</evidence>